<evidence type="ECO:0000256" key="2">
    <source>
        <dbReference type="ARBA" id="ARBA00022475"/>
    </source>
</evidence>
<evidence type="ECO:0000256" key="3">
    <source>
        <dbReference type="ARBA" id="ARBA00022692"/>
    </source>
</evidence>
<dbReference type="InterPro" id="IPR000276">
    <property type="entry name" value="GPCR_Rhodpsn"/>
</dbReference>
<dbReference type="Proteomes" id="UP000838412">
    <property type="component" value="Chromosome 1"/>
</dbReference>
<dbReference type="SUPFAM" id="SSF81321">
    <property type="entry name" value="Family A G protein-coupled receptor-like"/>
    <property type="match status" value="1"/>
</dbReference>
<evidence type="ECO:0000256" key="4">
    <source>
        <dbReference type="ARBA" id="ARBA00022989"/>
    </source>
</evidence>
<dbReference type="PANTHER" id="PTHR22750">
    <property type="entry name" value="G-PROTEIN COUPLED RECEPTOR"/>
    <property type="match status" value="1"/>
</dbReference>
<dbReference type="EMBL" id="OV696686">
    <property type="protein sequence ID" value="CAH1231556.1"/>
    <property type="molecule type" value="Genomic_DNA"/>
</dbReference>
<evidence type="ECO:0000256" key="1">
    <source>
        <dbReference type="ARBA" id="ARBA00004651"/>
    </source>
</evidence>
<proteinExistence type="predicted"/>
<keyword evidence="3 7" id="KW-0812">Transmembrane</keyword>
<dbReference type="PROSITE" id="PS50262">
    <property type="entry name" value="G_PROTEIN_RECEP_F1_2"/>
    <property type="match status" value="1"/>
</dbReference>
<dbReference type="AlphaFoldDB" id="A0A8J9W3K7"/>
<sequence length="236" mass="26466">MGWNCIYVYIEGCISVPAGYTILITTILSTAVVIVVFINVRVFIALKRRVSRTGPPEKPQDDLPAPRRGEQRITTRQHQQIKSSLKRQVTVIIIAAVFVFFCLPICIEAAQQSFCLANKDCEIAERPFWGMLMALCNSVINPVIYALRIKKIREAAHRRARRLANAVRENLGWSSNDQVVNIQVVGDVRAAWPNTDNWTGHLSKWAVRRRAAENAGNTQSSNRLNVVSVASQIKGQ</sequence>
<accession>A0A8J9W3K7</accession>
<evidence type="ECO:0000313" key="10">
    <source>
        <dbReference type="Proteomes" id="UP000838412"/>
    </source>
</evidence>
<evidence type="ECO:0000256" key="7">
    <source>
        <dbReference type="SAM" id="Phobius"/>
    </source>
</evidence>
<feature type="transmembrane region" description="Helical" evidence="7">
    <location>
        <begin position="20"/>
        <end position="44"/>
    </location>
</feature>
<dbReference type="GO" id="GO:0005886">
    <property type="term" value="C:plasma membrane"/>
    <property type="evidence" value="ECO:0007669"/>
    <property type="project" value="UniProtKB-SubCell"/>
</dbReference>
<protein>
    <submittedName>
        <fullName evidence="9">S1PR1 protein</fullName>
    </submittedName>
</protein>
<name>A0A8J9W3K7_BRALA</name>
<dbReference type="Pfam" id="PF00001">
    <property type="entry name" value="7tm_1"/>
    <property type="match status" value="1"/>
</dbReference>
<feature type="domain" description="G-protein coupled receptors family 1 profile" evidence="8">
    <location>
        <begin position="1"/>
        <end position="145"/>
    </location>
</feature>
<organism evidence="9 10">
    <name type="scientific">Branchiostoma lanceolatum</name>
    <name type="common">Common lancelet</name>
    <name type="synonym">Amphioxus lanceolatum</name>
    <dbReference type="NCBI Taxonomy" id="7740"/>
    <lineage>
        <taxon>Eukaryota</taxon>
        <taxon>Metazoa</taxon>
        <taxon>Chordata</taxon>
        <taxon>Cephalochordata</taxon>
        <taxon>Leptocardii</taxon>
        <taxon>Amphioxiformes</taxon>
        <taxon>Branchiostomatidae</taxon>
        <taxon>Branchiostoma</taxon>
    </lineage>
</organism>
<feature type="transmembrane region" description="Helical" evidence="7">
    <location>
        <begin position="127"/>
        <end position="149"/>
    </location>
</feature>
<evidence type="ECO:0000256" key="6">
    <source>
        <dbReference type="SAM" id="MobiDB-lite"/>
    </source>
</evidence>
<dbReference type="Gene3D" id="1.20.1070.10">
    <property type="entry name" value="Rhodopsin 7-helix transmembrane proteins"/>
    <property type="match status" value="1"/>
</dbReference>
<reference evidence="9" key="1">
    <citation type="submission" date="2022-01" db="EMBL/GenBank/DDBJ databases">
        <authorList>
            <person name="Braso-Vives M."/>
        </authorList>
    </citation>
    <scope>NUCLEOTIDE SEQUENCE</scope>
</reference>
<keyword evidence="4 7" id="KW-1133">Transmembrane helix</keyword>
<feature type="compositionally biased region" description="Basic and acidic residues" evidence="6">
    <location>
        <begin position="58"/>
        <end position="73"/>
    </location>
</feature>
<gene>
    <name evidence="9" type="primary">S1PR1</name>
    <name evidence="9" type="ORF">BLAG_LOCUS1285</name>
</gene>
<feature type="transmembrane region" description="Helical" evidence="7">
    <location>
        <begin position="89"/>
        <end position="107"/>
    </location>
</feature>
<evidence type="ECO:0000313" key="9">
    <source>
        <dbReference type="EMBL" id="CAH1231556.1"/>
    </source>
</evidence>
<dbReference type="InterPro" id="IPR017452">
    <property type="entry name" value="GPCR_Rhodpsn_7TM"/>
</dbReference>
<feature type="region of interest" description="Disordered" evidence="6">
    <location>
        <begin position="52"/>
        <end position="79"/>
    </location>
</feature>
<keyword evidence="10" id="KW-1185">Reference proteome</keyword>
<keyword evidence="5 7" id="KW-0472">Membrane</keyword>
<evidence type="ECO:0000256" key="5">
    <source>
        <dbReference type="ARBA" id="ARBA00023136"/>
    </source>
</evidence>
<dbReference type="GO" id="GO:0004930">
    <property type="term" value="F:G protein-coupled receptor activity"/>
    <property type="evidence" value="ECO:0007669"/>
    <property type="project" value="InterPro"/>
</dbReference>
<evidence type="ECO:0000259" key="8">
    <source>
        <dbReference type="PROSITE" id="PS50262"/>
    </source>
</evidence>
<comment type="subcellular location">
    <subcellularLocation>
        <location evidence="1">Cell membrane</location>
        <topology evidence="1">Multi-pass membrane protein</topology>
    </subcellularLocation>
</comment>
<keyword evidence="2" id="KW-1003">Cell membrane</keyword>